<sequence length="86" mass="10388">MTQNIIENVREIENLRNQVETHLMTQSVKESKTYYIVYLVDNELYNAIRIDKAMGKIKALKHLLAQLEHIYKLENMFALQMYEEYY</sequence>
<dbReference type="Proteomes" id="UP000230564">
    <property type="component" value="Unassembled WGS sequence"/>
</dbReference>
<reference evidence="1 2" key="1">
    <citation type="submission" date="2017-09" db="EMBL/GenBank/DDBJ databases">
        <title>Depth-based differentiation of microbial function through sediment-hosted aquifers and enrichment of novel symbionts in the deep terrestrial subsurface.</title>
        <authorList>
            <person name="Probst A.J."/>
            <person name="Ladd B."/>
            <person name="Jarett J.K."/>
            <person name="Geller-Mcgrath D.E."/>
            <person name="Sieber C.M."/>
            <person name="Emerson J.B."/>
            <person name="Anantharaman K."/>
            <person name="Thomas B.C."/>
            <person name="Malmstrom R."/>
            <person name="Stieglmeier M."/>
            <person name="Klingl A."/>
            <person name="Woyke T."/>
            <person name="Ryan C.M."/>
            <person name="Banfield J.F."/>
        </authorList>
    </citation>
    <scope>NUCLEOTIDE SEQUENCE [LARGE SCALE GENOMIC DNA]</scope>
    <source>
        <strain evidence="1">CG11_big_fil_rev_8_21_14_0_20_36_20</strain>
    </source>
</reference>
<proteinExistence type="predicted"/>
<accession>A0A2H0NEY7</accession>
<dbReference type="EMBL" id="PCWQ01000011">
    <property type="protein sequence ID" value="PIR06646.1"/>
    <property type="molecule type" value="Genomic_DNA"/>
</dbReference>
<name>A0A2H0NEY7_9BACT</name>
<comment type="caution">
    <text evidence="1">The sequence shown here is derived from an EMBL/GenBank/DDBJ whole genome shotgun (WGS) entry which is preliminary data.</text>
</comment>
<organism evidence="1 2">
    <name type="scientific">Candidatus Komeilibacteria bacterium CG11_big_fil_rev_8_21_14_0_20_36_20</name>
    <dbReference type="NCBI Taxonomy" id="1974477"/>
    <lineage>
        <taxon>Bacteria</taxon>
        <taxon>Candidatus Komeiliibacteriota</taxon>
    </lineage>
</organism>
<evidence type="ECO:0000313" key="1">
    <source>
        <dbReference type="EMBL" id="PIR06646.1"/>
    </source>
</evidence>
<protein>
    <submittedName>
        <fullName evidence="1">Uncharacterized protein</fullName>
    </submittedName>
</protein>
<gene>
    <name evidence="1" type="ORF">COV55_02730</name>
</gene>
<evidence type="ECO:0000313" key="2">
    <source>
        <dbReference type="Proteomes" id="UP000230564"/>
    </source>
</evidence>
<dbReference type="AlphaFoldDB" id="A0A2H0NEY7"/>